<comment type="caution">
    <text evidence="1">The sequence shown here is derived from an EMBL/GenBank/DDBJ whole genome shotgun (WGS) entry which is preliminary data.</text>
</comment>
<reference evidence="1" key="1">
    <citation type="submission" date="2021-03" db="EMBL/GenBank/DDBJ databases">
        <title>Draft genome sequence of rust myrtle Austropuccinia psidii MF-1, a brazilian biotype.</title>
        <authorList>
            <person name="Quecine M.C."/>
            <person name="Pachon D.M.R."/>
            <person name="Bonatelli M.L."/>
            <person name="Correr F.H."/>
            <person name="Franceschini L.M."/>
            <person name="Leite T.F."/>
            <person name="Margarido G.R.A."/>
            <person name="Almeida C.A."/>
            <person name="Ferrarezi J.A."/>
            <person name="Labate C.A."/>
        </authorList>
    </citation>
    <scope>NUCLEOTIDE SEQUENCE</scope>
    <source>
        <strain evidence="1">MF-1</strain>
    </source>
</reference>
<dbReference type="AlphaFoldDB" id="A0A9Q3GPK4"/>
<proteinExistence type="predicted"/>
<protein>
    <submittedName>
        <fullName evidence="1">Uncharacterized protein</fullName>
    </submittedName>
</protein>
<evidence type="ECO:0000313" key="2">
    <source>
        <dbReference type="Proteomes" id="UP000765509"/>
    </source>
</evidence>
<dbReference type="Proteomes" id="UP000765509">
    <property type="component" value="Unassembled WGS sequence"/>
</dbReference>
<dbReference type="EMBL" id="AVOT02003736">
    <property type="protein sequence ID" value="MBW0474429.1"/>
    <property type="molecule type" value="Genomic_DNA"/>
</dbReference>
<accession>A0A9Q3GPK4</accession>
<sequence>MQPCNHDTGRTRRHGRFPGIECTVQYTMTSRGTMAGVTGIRIQDGRMRSAGAQLPQFYQRRPDRRKPHAGQTASLIQADLISASHSLLWKFGVLNFGLHSAC</sequence>
<evidence type="ECO:0000313" key="1">
    <source>
        <dbReference type="EMBL" id="MBW0474429.1"/>
    </source>
</evidence>
<gene>
    <name evidence="1" type="ORF">O181_014144</name>
</gene>
<organism evidence="1 2">
    <name type="scientific">Austropuccinia psidii MF-1</name>
    <dbReference type="NCBI Taxonomy" id="1389203"/>
    <lineage>
        <taxon>Eukaryota</taxon>
        <taxon>Fungi</taxon>
        <taxon>Dikarya</taxon>
        <taxon>Basidiomycota</taxon>
        <taxon>Pucciniomycotina</taxon>
        <taxon>Pucciniomycetes</taxon>
        <taxon>Pucciniales</taxon>
        <taxon>Sphaerophragmiaceae</taxon>
        <taxon>Austropuccinia</taxon>
    </lineage>
</organism>
<keyword evidence="2" id="KW-1185">Reference proteome</keyword>
<name>A0A9Q3GPK4_9BASI</name>